<evidence type="ECO:0000313" key="1">
    <source>
        <dbReference type="EMBL" id="JAI00743.1"/>
    </source>
</evidence>
<name>A0A0E9XDF4_ANGAN</name>
<dbReference type="AlphaFoldDB" id="A0A0E9XDF4"/>
<organism evidence="1">
    <name type="scientific">Anguilla anguilla</name>
    <name type="common">European freshwater eel</name>
    <name type="synonym">Muraena anguilla</name>
    <dbReference type="NCBI Taxonomy" id="7936"/>
    <lineage>
        <taxon>Eukaryota</taxon>
        <taxon>Metazoa</taxon>
        <taxon>Chordata</taxon>
        <taxon>Craniata</taxon>
        <taxon>Vertebrata</taxon>
        <taxon>Euteleostomi</taxon>
        <taxon>Actinopterygii</taxon>
        <taxon>Neopterygii</taxon>
        <taxon>Teleostei</taxon>
        <taxon>Anguilliformes</taxon>
        <taxon>Anguillidae</taxon>
        <taxon>Anguilla</taxon>
    </lineage>
</organism>
<protein>
    <submittedName>
        <fullName evidence="1">Uncharacterized protein</fullName>
    </submittedName>
</protein>
<accession>A0A0E9XDF4</accession>
<proteinExistence type="predicted"/>
<reference evidence="1" key="2">
    <citation type="journal article" date="2015" name="Fish Shellfish Immunol.">
        <title>Early steps in the European eel (Anguilla anguilla)-Vibrio vulnificus interaction in the gills: Role of the RtxA13 toxin.</title>
        <authorList>
            <person name="Callol A."/>
            <person name="Pajuelo D."/>
            <person name="Ebbesson L."/>
            <person name="Teles M."/>
            <person name="MacKenzie S."/>
            <person name="Amaro C."/>
        </authorList>
    </citation>
    <scope>NUCLEOTIDE SEQUENCE</scope>
</reference>
<sequence length="50" mass="6089">MHMFYVFNLNMIKEVPGCYIHHFKHALKHSSLGPRNSFFIVIKTFHFFIY</sequence>
<reference evidence="1" key="1">
    <citation type="submission" date="2014-11" db="EMBL/GenBank/DDBJ databases">
        <authorList>
            <person name="Amaro Gonzalez C."/>
        </authorList>
    </citation>
    <scope>NUCLEOTIDE SEQUENCE</scope>
</reference>
<dbReference type="EMBL" id="GBXM01007835">
    <property type="protein sequence ID" value="JAI00743.1"/>
    <property type="molecule type" value="Transcribed_RNA"/>
</dbReference>